<name>A0A930KP41_9MICC</name>
<dbReference type="Proteomes" id="UP000769484">
    <property type="component" value="Unassembled WGS sequence"/>
</dbReference>
<gene>
    <name evidence="1" type="ORF">HXO56_10445</name>
</gene>
<proteinExistence type="predicted"/>
<sequence>MFDNRTWIVDAGFGGLCPSTPPRRPEYAEQRPR</sequence>
<organism evidence="1 2">
    <name type="scientific">Rothia dentocariosa</name>
    <dbReference type="NCBI Taxonomy" id="2047"/>
    <lineage>
        <taxon>Bacteria</taxon>
        <taxon>Bacillati</taxon>
        <taxon>Actinomycetota</taxon>
        <taxon>Actinomycetes</taxon>
        <taxon>Micrococcales</taxon>
        <taxon>Micrococcaceae</taxon>
        <taxon>Rothia</taxon>
    </lineage>
</organism>
<reference evidence="1" key="1">
    <citation type="submission" date="2020-04" db="EMBL/GenBank/DDBJ databases">
        <title>Deep metagenomics examines the oral microbiome during advanced dental caries in children, revealing novel taxa and co-occurrences with host molecules.</title>
        <authorList>
            <person name="Baker J.L."/>
            <person name="Morton J.T."/>
            <person name="Dinis M."/>
            <person name="Alvarez R."/>
            <person name="Tran N.C."/>
            <person name="Knight R."/>
            <person name="Edlund A."/>
        </authorList>
    </citation>
    <scope>NUCLEOTIDE SEQUENCE</scope>
    <source>
        <strain evidence="1">JCVI_47_bin.4</strain>
    </source>
</reference>
<evidence type="ECO:0000313" key="2">
    <source>
        <dbReference type="Proteomes" id="UP000769484"/>
    </source>
</evidence>
<accession>A0A930KP41</accession>
<comment type="caution">
    <text evidence="1">The sequence shown here is derived from an EMBL/GenBank/DDBJ whole genome shotgun (WGS) entry which is preliminary data.</text>
</comment>
<dbReference type="EMBL" id="JABZXJ010000060">
    <property type="protein sequence ID" value="MBF1650484.1"/>
    <property type="molecule type" value="Genomic_DNA"/>
</dbReference>
<dbReference type="AlphaFoldDB" id="A0A930KP41"/>
<evidence type="ECO:0000313" key="1">
    <source>
        <dbReference type="EMBL" id="MBF1650484.1"/>
    </source>
</evidence>
<protein>
    <submittedName>
        <fullName evidence="1">Uncharacterized protein</fullName>
    </submittedName>
</protein>